<name>A0A0C3FN01_PILCF</name>
<dbReference type="InParanoid" id="A0A0C3FN01"/>
<protein>
    <submittedName>
        <fullName evidence="3">Uncharacterized protein</fullName>
    </submittedName>
</protein>
<dbReference type="STRING" id="765440.A0A0C3FN01"/>
<dbReference type="OrthoDB" id="2988315at2759"/>
<feature type="region of interest" description="Disordered" evidence="2">
    <location>
        <begin position="300"/>
        <end position="438"/>
    </location>
</feature>
<dbReference type="HOGENOM" id="CLU_051048_0_0_1"/>
<feature type="coiled-coil region" evidence="1">
    <location>
        <begin position="261"/>
        <end position="292"/>
    </location>
</feature>
<feature type="compositionally biased region" description="Basic residues" evidence="2">
    <location>
        <begin position="407"/>
        <end position="423"/>
    </location>
</feature>
<reference evidence="3 4" key="1">
    <citation type="submission" date="2014-04" db="EMBL/GenBank/DDBJ databases">
        <authorList>
            <consortium name="DOE Joint Genome Institute"/>
            <person name="Kuo A."/>
            <person name="Tarkka M."/>
            <person name="Buscot F."/>
            <person name="Kohler A."/>
            <person name="Nagy L.G."/>
            <person name="Floudas D."/>
            <person name="Copeland A."/>
            <person name="Barry K.W."/>
            <person name="Cichocki N."/>
            <person name="Veneault-Fourrey C."/>
            <person name="LaButti K."/>
            <person name="Lindquist E.A."/>
            <person name="Lipzen A."/>
            <person name="Lundell T."/>
            <person name="Morin E."/>
            <person name="Murat C."/>
            <person name="Sun H."/>
            <person name="Tunlid A."/>
            <person name="Henrissat B."/>
            <person name="Grigoriev I.V."/>
            <person name="Hibbett D.S."/>
            <person name="Martin F."/>
            <person name="Nordberg H.P."/>
            <person name="Cantor M.N."/>
            <person name="Hua S.X."/>
        </authorList>
    </citation>
    <scope>NUCLEOTIDE SEQUENCE [LARGE SCALE GENOMIC DNA]</scope>
    <source>
        <strain evidence="3 4">F 1598</strain>
    </source>
</reference>
<evidence type="ECO:0000313" key="3">
    <source>
        <dbReference type="EMBL" id="KIM85565.1"/>
    </source>
</evidence>
<organism evidence="3 4">
    <name type="scientific">Piloderma croceum (strain F 1598)</name>
    <dbReference type="NCBI Taxonomy" id="765440"/>
    <lineage>
        <taxon>Eukaryota</taxon>
        <taxon>Fungi</taxon>
        <taxon>Dikarya</taxon>
        <taxon>Basidiomycota</taxon>
        <taxon>Agaricomycotina</taxon>
        <taxon>Agaricomycetes</taxon>
        <taxon>Agaricomycetidae</taxon>
        <taxon>Atheliales</taxon>
        <taxon>Atheliaceae</taxon>
        <taxon>Piloderma</taxon>
    </lineage>
</organism>
<evidence type="ECO:0000256" key="1">
    <source>
        <dbReference type="SAM" id="Coils"/>
    </source>
</evidence>
<evidence type="ECO:0000313" key="4">
    <source>
        <dbReference type="Proteomes" id="UP000054166"/>
    </source>
</evidence>
<dbReference type="Proteomes" id="UP000054166">
    <property type="component" value="Unassembled WGS sequence"/>
</dbReference>
<evidence type="ECO:0000256" key="2">
    <source>
        <dbReference type="SAM" id="MobiDB-lite"/>
    </source>
</evidence>
<keyword evidence="1" id="KW-0175">Coiled coil</keyword>
<dbReference type="EMBL" id="KN832984">
    <property type="protein sequence ID" value="KIM85565.1"/>
    <property type="molecule type" value="Genomic_DNA"/>
</dbReference>
<feature type="compositionally biased region" description="Basic and acidic residues" evidence="2">
    <location>
        <begin position="361"/>
        <end position="393"/>
    </location>
</feature>
<accession>A0A0C3FN01</accession>
<proteinExistence type="predicted"/>
<feature type="compositionally biased region" description="Basic and acidic residues" evidence="2">
    <location>
        <begin position="311"/>
        <end position="336"/>
    </location>
</feature>
<dbReference type="AlphaFoldDB" id="A0A0C3FN01"/>
<keyword evidence="4" id="KW-1185">Reference proteome</keyword>
<reference evidence="4" key="2">
    <citation type="submission" date="2015-01" db="EMBL/GenBank/DDBJ databases">
        <title>Evolutionary Origins and Diversification of the Mycorrhizal Mutualists.</title>
        <authorList>
            <consortium name="DOE Joint Genome Institute"/>
            <consortium name="Mycorrhizal Genomics Consortium"/>
            <person name="Kohler A."/>
            <person name="Kuo A."/>
            <person name="Nagy L.G."/>
            <person name="Floudas D."/>
            <person name="Copeland A."/>
            <person name="Barry K.W."/>
            <person name="Cichocki N."/>
            <person name="Veneault-Fourrey C."/>
            <person name="LaButti K."/>
            <person name="Lindquist E.A."/>
            <person name="Lipzen A."/>
            <person name="Lundell T."/>
            <person name="Morin E."/>
            <person name="Murat C."/>
            <person name="Riley R."/>
            <person name="Ohm R."/>
            <person name="Sun H."/>
            <person name="Tunlid A."/>
            <person name="Henrissat B."/>
            <person name="Grigoriev I.V."/>
            <person name="Hibbett D.S."/>
            <person name="Martin F."/>
        </authorList>
    </citation>
    <scope>NUCLEOTIDE SEQUENCE [LARGE SCALE GENOMIC DNA]</scope>
    <source>
        <strain evidence="4">F 1598</strain>
    </source>
</reference>
<gene>
    <name evidence="3" type="ORF">PILCRDRAFT_816762</name>
</gene>
<sequence>MSDLWQLFANPESSDHDADLDGLAKSARKSFGIIELWQKQRSFDNPLVKATVDRIVKQGPAYYRAIHQSAETAQNGCSFARDAIDFCQRLLRAEDSVDTLKSGLEDIKQVAKIAHQGSTEMNKLFKLVRTELFQISKDIPSEIITSRTDRDVLTQLERAKDDLNVLIQHVCSFVDWWGDMNTSLANLEEILPRIKVDGTNPFRTIVVKERWVKVHNEYVAYKREISEVEDYYKNLSGDFPAPPSASEIERLSVDETVAAMLAEQRRRKDEAKRLAEEKRKAEEKRMAEIDLKRQDFEVNPKYQGVIPTNEKAPEEKNRVGEERNKAEEGRSNDKKQGARWGLANADKRPTEEAGGSVDGGKAAEEEARKPKPAEKEKPHLTEKGKPRPVEKEQLMNGKAVTDQHAPTKAHKTTKQWGAKKQKPGKQQATKKPSCCIIM</sequence>